<dbReference type="GO" id="GO:0016788">
    <property type="term" value="F:hydrolase activity, acting on ester bonds"/>
    <property type="evidence" value="ECO:0007669"/>
    <property type="project" value="UniProtKB-ARBA"/>
</dbReference>
<proteinExistence type="predicted"/>
<organism evidence="2 3">
    <name type="scientific">Bernardetia litoralis (strain ATCC 23117 / DSM 6794 / NBRC 15988 / NCIMB 1366 / Fx l1 / Sio-4)</name>
    <name type="common">Flexibacter litoralis</name>
    <dbReference type="NCBI Taxonomy" id="880071"/>
    <lineage>
        <taxon>Bacteria</taxon>
        <taxon>Pseudomonadati</taxon>
        <taxon>Bacteroidota</taxon>
        <taxon>Cytophagia</taxon>
        <taxon>Cytophagales</taxon>
        <taxon>Bernardetiaceae</taxon>
        <taxon>Bernardetia</taxon>
    </lineage>
</organism>
<evidence type="ECO:0000313" key="3">
    <source>
        <dbReference type="Proteomes" id="UP000006054"/>
    </source>
</evidence>
<dbReference type="HOGENOM" id="CLU_045521_0_0_10"/>
<dbReference type="SUPFAM" id="SSF52266">
    <property type="entry name" value="SGNH hydrolase"/>
    <property type="match status" value="1"/>
</dbReference>
<evidence type="ECO:0000313" key="2">
    <source>
        <dbReference type="EMBL" id="AFM03663.1"/>
    </source>
</evidence>
<dbReference type="EMBL" id="CP003345">
    <property type="protein sequence ID" value="AFM03663.1"/>
    <property type="molecule type" value="Genomic_DNA"/>
</dbReference>
<sequence precursor="true">MKLYKKFFSRWTGVAMLATMGLFACQPEIEVVTPTSGTADFTTYIALGNSLTSGYADGGLYREGQLASFPEMIAKSIQETGGAQGFKTPLMPEGNGSGYLKLVGGAPSLVAADPSAFASVASEGPFQNMGVPGARSFHLPFAGYGQANPYFGRFATSAGASVLADAAAQNPTFFTLWIGNNDVLGYATAGGDQGGTDNEITPLATFEASINAIVAGMDAAGAKGGVIANIPDILAIPFFTTATYDAFVIDAAQATALNAGLSATVSATARPQIQAQVEANRAAIETGVTAVVKENVKQQALDAGATEEQAEAQANAFIASPTGQATIEAGVEAQIVTLVEENLNTLLATLPSVSEGANPFVIQGAPSATNPTGLRSATPDDLILLTVLSYTATPEFAALPVIPESLVLDVNEQAKVNNAIAEYNTVLQAAAGSKYAYADMGTFFNEVKTGFFYQGVGYSPTFVTGGAFSLDGVHLTQRGYALAGNEFIKAANAKYNSNLSWINVSDYRGVLFP</sequence>
<evidence type="ECO:0008006" key="4">
    <source>
        <dbReference type="Google" id="ProtNLM"/>
    </source>
</evidence>
<feature type="chain" id="PRO_5003685890" description="GDSL-like Lipase/Acylhydrolase" evidence="1">
    <location>
        <begin position="25"/>
        <end position="513"/>
    </location>
</feature>
<dbReference type="Proteomes" id="UP000006054">
    <property type="component" value="Chromosome"/>
</dbReference>
<keyword evidence="1" id="KW-0732">Signal</keyword>
<dbReference type="eggNOG" id="COG3240">
    <property type="taxonomic scope" value="Bacteria"/>
</dbReference>
<dbReference type="OrthoDB" id="9764164at2"/>
<accession>I4AI78</accession>
<dbReference type="AlphaFoldDB" id="I4AI78"/>
<gene>
    <name evidence="2" type="ordered locus">Fleli_1226</name>
</gene>
<reference evidence="3" key="1">
    <citation type="submission" date="2012-06" db="EMBL/GenBank/DDBJ databases">
        <title>The complete genome of Flexibacter litoralis DSM 6794.</title>
        <authorList>
            <person name="Lucas S."/>
            <person name="Copeland A."/>
            <person name="Lapidus A."/>
            <person name="Glavina del Rio T."/>
            <person name="Dalin E."/>
            <person name="Tice H."/>
            <person name="Bruce D."/>
            <person name="Goodwin L."/>
            <person name="Pitluck S."/>
            <person name="Peters L."/>
            <person name="Ovchinnikova G."/>
            <person name="Lu M."/>
            <person name="Kyrpides N."/>
            <person name="Mavromatis K."/>
            <person name="Ivanova N."/>
            <person name="Brettin T."/>
            <person name="Detter J.C."/>
            <person name="Han C."/>
            <person name="Larimer F."/>
            <person name="Land M."/>
            <person name="Hauser L."/>
            <person name="Markowitz V."/>
            <person name="Cheng J.-F."/>
            <person name="Hugenholtz P."/>
            <person name="Woyke T."/>
            <person name="Wu D."/>
            <person name="Spring S."/>
            <person name="Lang E."/>
            <person name="Kopitz M."/>
            <person name="Brambilla E."/>
            <person name="Klenk H.-P."/>
            <person name="Eisen J.A."/>
        </authorList>
    </citation>
    <scope>NUCLEOTIDE SEQUENCE [LARGE SCALE GENOMIC DNA]</scope>
    <source>
        <strain evidence="3">ATCC 23117 / DSM 6794 / NBRC 15988 / NCIMB 1366 / Sio-4</strain>
    </source>
</reference>
<name>I4AI78_BERLS</name>
<protein>
    <recommendedName>
        <fullName evidence="4">GDSL-like Lipase/Acylhydrolase</fullName>
    </recommendedName>
</protein>
<dbReference type="InterPro" id="IPR036514">
    <property type="entry name" value="SGNH_hydro_sf"/>
</dbReference>
<keyword evidence="3" id="KW-1185">Reference proteome</keyword>
<dbReference type="RefSeq" id="WP_014797120.1">
    <property type="nucleotide sequence ID" value="NC_018018.1"/>
</dbReference>
<evidence type="ECO:0000256" key="1">
    <source>
        <dbReference type="SAM" id="SignalP"/>
    </source>
</evidence>
<dbReference type="KEGG" id="fli:Fleli_1226"/>
<dbReference type="PROSITE" id="PS51257">
    <property type="entry name" value="PROKAR_LIPOPROTEIN"/>
    <property type="match status" value="1"/>
</dbReference>
<feature type="signal peptide" evidence="1">
    <location>
        <begin position="1"/>
        <end position="24"/>
    </location>
</feature>
<dbReference type="Gene3D" id="3.40.50.1110">
    <property type="entry name" value="SGNH hydrolase"/>
    <property type="match status" value="2"/>
</dbReference>
<dbReference type="STRING" id="880071.Fleli_1226"/>